<evidence type="ECO:0000256" key="1">
    <source>
        <dbReference type="SAM" id="SignalP"/>
    </source>
</evidence>
<protein>
    <submittedName>
        <fullName evidence="2">Uncharacterized protein</fullName>
    </submittedName>
</protein>
<reference evidence="2" key="2">
    <citation type="journal article" date="2015" name="Fish Shellfish Immunol.">
        <title>Early steps in the European eel (Anguilla anguilla)-Vibrio vulnificus interaction in the gills: Role of the RtxA13 toxin.</title>
        <authorList>
            <person name="Callol A."/>
            <person name="Pajuelo D."/>
            <person name="Ebbesson L."/>
            <person name="Teles M."/>
            <person name="MacKenzie S."/>
            <person name="Amaro C."/>
        </authorList>
    </citation>
    <scope>NUCLEOTIDE SEQUENCE</scope>
</reference>
<dbReference type="EMBL" id="GBXM01058683">
    <property type="protein sequence ID" value="JAH49894.1"/>
    <property type="molecule type" value="Transcribed_RNA"/>
</dbReference>
<evidence type="ECO:0000313" key="2">
    <source>
        <dbReference type="EMBL" id="JAH49894.1"/>
    </source>
</evidence>
<reference evidence="2" key="1">
    <citation type="submission" date="2014-11" db="EMBL/GenBank/DDBJ databases">
        <authorList>
            <person name="Amaro Gonzalez C."/>
        </authorList>
    </citation>
    <scope>NUCLEOTIDE SEQUENCE</scope>
</reference>
<accession>A0A0E9T896</accession>
<dbReference type="AlphaFoldDB" id="A0A0E9T896"/>
<proteinExistence type="predicted"/>
<feature type="signal peptide" evidence="1">
    <location>
        <begin position="1"/>
        <end position="20"/>
    </location>
</feature>
<name>A0A0E9T896_ANGAN</name>
<organism evidence="2">
    <name type="scientific">Anguilla anguilla</name>
    <name type="common">European freshwater eel</name>
    <name type="synonym">Muraena anguilla</name>
    <dbReference type="NCBI Taxonomy" id="7936"/>
    <lineage>
        <taxon>Eukaryota</taxon>
        <taxon>Metazoa</taxon>
        <taxon>Chordata</taxon>
        <taxon>Craniata</taxon>
        <taxon>Vertebrata</taxon>
        <taxon>Euteleostomi</taxon>
        <taxon>Actinopterygii</taxon>
        <taxon>Neopterygii</taxon>
        <taxon>Teleostei</taxon>
        <taxon>Anguilliformes</taxon>
        <taxon>Anguillidae</taxon>
        <taxon>Anguilla</taxon>
    </lineage>
</organism>
<sequence length="51" mass="5814">MFYFGVVFIEPVLMFPGLVANGVPAGLEYCGLQNIPVFFNTLRIQFWESLK</sequence>
<feature type="chain" id="PRO_5002432759" evidence="1">
    <location>
        <begin position="21"/>
        <end position="51"/>
    </location>
</feature>
<keyword evidence="1" id="KW-0732">Signal</keyword>